<evidence type="ECO:0000313" key="2">
    <source>
        <dbReference type="Proteomes" id="UP000053989"/>
    </source>
</evidence>
<name>A0A0C2Z482_9AGAM</name>
<gene>
    <name evidence="1" type="ORF">SCLCIDRAFT_1220006</name>
</gene>
<dbReference type="Proteomes" id="UP000053989">
    <property type="component" value="Unassembled WGS sequence"/>
</dbReference>
<reference evidence="1 2" key="1">
    <citation type="submission" date="2014-04" db="EMBL/GenBank/DDBJ databases">
        <authorList>
            <consortium name="DOE Joint Genome Institute"/>
            <person name="Kuo A."/>
            <person name="Kohler A."/>
            <person name="Nagy L.G."/>
            <person name="Floudas D."/>
            <person name="Copeland A."/>
            <person name="Barry K.W."/>
            <person name="Cichocki N."/>
            <person name="Veneault-Fourrey C."/>
            <person name="LaButti K."/>
            <person name="Lindquist E.A."/>
            <person name="Lipzen A."/>
            <person name="Lundell T."/>
            <person name="Morin E."/>
            <person name="Murat C."/>
            <person name="Sun H."/>
            <person name="Tunlid A."/>
            <person name="Henrissat B."/>
            <person name="Grigoriev I.V."/>
            <person name="Hibbett D.S."/>
            <person name="Martin F."/>
            <person name="Nordberg H.P."/>
            <person name="Cantor M.N."/>
            <person name="Hua S.X."/>
        </authorList>
    </citation>
    <scope>NUCLEOTIDE SEQUENCE [LARGE SCALE GENOMIC DNA]</scope>
    <source>
        <strain evidence="1 2">Foug A</strain>
    </source>
</reference>
<dbReference type="EMBL" id="KN822110">
    <property type="protein sequence ID" value="KIM56748.1"/>
    <property type="molecule type" value="Genomic_DNA"/>
</dbReference>
<dbReference type="AlphaFoldDB" id="A0A0C2Z482"/>
<dbReference type="InParanoid" id="A0A0C2Z482"/>
<accession>A0A0C2Z482</accession>
<keyword evidence="2" id="KW-1185">Reference proteome</keyword>
<organism evidence="1 2">
    <name type="scientific">Scleroderma citrinum Foug A</name>
    <dbReference type="NCBI Taxonomy" id="1036808"/>
    <lineage>
        <taxon>Eukaryota</taxon>
        <taxon>Fungi</taxon>
        <taxon>Dikarya</taxon>
        <taxon>Basidiomycota</taxon>
        <taxon>Agaricomycotina</taxon>
        <taxon>Agaricomycetes</taxon>
        <taxon>Agaricomycetidae</taxon>
        <taxon>Boletales</taxon>
        <taxon>Sclerodermatineae</taxon>
        <taxon>Sclerodermataceae</taxon>
        <taxon>Scleroderma</taxon>
    </lineage>
</organism>
<proteinExistence type="predicted"/>
<evidence type="ECO:0000313" key="1">
    <source>
        <dbReference type="EMBL" id="KIM56748.1"/>
    </source>
</evidence>
<reference evidence="2" key="2">
    <citation type="submission" date="2015-01" db="EMBL/GenBank/DDBJ databases">
        <title>Evolutionary Origins and Diversification of the Mycorrhizal Mutualists.</title>
        <authorList>
            <consortium name="DOE Joint Genome Institute"/>
            <consortium name="Mycorrhizal Genomics Consortium"/>
            <person name="Kohler A."/>
            <person name="Kuo A."/>
            <person name="Nagy L.G."/>
            <person name="Floudas D."/>
            <person name="Copeland A."/>
            <person name="Barry K.W."/>
            <person name="Cichocki N."/>
            <person name="Veneault-Fourrey C."/>
            <person name="LaButti K."/>
            <person name="Lindquist E.A."/>
            <person name="Lipzen A."/>
            <person name="Lundell T."/>
            <person name="Morin E."/>
            <person name="Murat C."/>
            <person name="Riley R."/>
            <person name="Ohm R."/>
            <person name="Sun H."/>
            <person name="Tunlid A."/>
            <person name="Henrissat B."/>
            <person name="Grigoriev I.V."/>
            <person name="Hibbett D.S."/>
            <person name="Martin F."/>
        </authorList>
    </citation>
    <scope>NUCLEOTIDE SEQUENCE [LARGE SCALE GENOMIC DNA]</scope>
    <source>
        <strain evidence="2">Foug A</strain>
    </source>
</reference>
<protein>
    <submittedName>
        <fullName evidence="1">Uncharacterized protein</fullName>
    </submittedName>
</protein>
<sequence>MPVSGVKNLWLPTGRSSTTSSRSTFEVVGLSHFAALHCHDQSRRFLLSVACPSSQADRRAGFLMALSIGSFGVARTRAWCVLESGDPDQILTVPAPQFSAPTELIRIKSGVEHRAGDAATRIQRAM</sequence>
<dbReference type="HOGENOM" id="CLU_1982870_0_0_1"/>